<dbReference type="EMBL" id="LIAE01006478">
    <property type="protein sequence ID" value="PAV89066.1"/>
    <property type="molecule type" value="Genomic_DNA"/>
</dbReference>
<accession>A0A2A2LS31</accession>
<reference evidence="1 2" key="1">
    <citation type="journal article" date="2017" name="Curr. Biol.">
        <title>Genome architecture and evolution of a unichromosomal asexual nematode.</title>
        <authorList>
            <person name="Fradin H."/>
            <person name="Zegar C."/>
            <person name="Gutwein M."/>
            <person name="Lucas J."/>
            <person name="Kovtun M."/>
            <person name="Corcoran D."/>
            <person name="Baugh L.R."/>
            <person name="Kiontke K."/>
            <person name="Gunsalus K."/>
            <person name="Fitch D.H."/>
            <person name="Piano F."/>
        </authorList>
    </citation>
    <scope>NUCLEOTIDE SEQUENCE [LARGE SCALE GENOMIC DNA]</scope>
    <source>
        <strain evidence="1">PF1309</strain>
    </source>
</reference>
<comment type="caution">
    <text evidence="1">The sequence shown here is derived from an EMBL/GenBank/DDBJ whole genome shotgun (WGS) entry which is preliminary data.</text>
</comment>
<keyword evidence="2" id="KW-1185">Reference proteome</keyword>
<evidence type="ECO:0000313" key="1">
    <source>
        <dbReference type="EMBL" id="PAV89066.1"/>
    </source>
</evidence>
<evidence type="ECO:0000313" key="2">
    <source>
        <dbReference type="Proteomes" id="UP000218231"/>
    </source>
</evidence>
<name>A0A2A2LS31_9BILA</name>
<protein>
    <submittedName>
        <fullName evidence="1">Uncharacterized protein</fullName>
    </submittedName>
</protein>
<dbReference type="Proteomes" id="UP000218231">
    <property type="component" value="Unassembled WGS sequence"/>
</dbReference>
<sequence>MIKSCLLMVELIRWKICQVGVAHRFDHLLIYRIPAYCMKLFNIALTRPTDECKGKMKMEEEEEEEKQKEKE</sequence>
<gene>
    <name evidence="1" type="ORF">WR25_08924</name>
</gene>
<dbReference type="AlphaFoldDB" id="A0A2A2LS31"/>
<proteinExistence type="predicted"/>
<organism evidence="1 2">
    <name type="scientific">Diploscapter pachys</name>
    <dbReference type="NCBI Taxonomy" id="2018661"/>
    <lineage>
        <taxon>Eukaryota</taxon>
        <taxon>Metazoa</taxon>
        <taxon>Ecdysozoa</taxon>
        <taxon>Nematoda</taxon>
        <taxon>Chromadorea</taxon>
        <taxon>Rhabditida</taxon>
        <taxon>Rhabditina</taxon>
        <taxon>Rhabditomorpha</taxon>
        <taxon>Rhabditoidea</taxon>
        <taxon>Rhabditidae</taxon>
        <taxon>Diploscapter</taxon>
    </lineage>
</organism>